<protein>
    <submittedName>
        <fullName evidence="1">Uncharacterized protein</fullName>
    </submittedName>
</protein>
<feature type="non-terminal residue" evidence="1">
    <location>
        <position position="96"/>
    </location>
</feature>
<gene>
    <name evidence="1" type="ORF">M9458_024464</name>
</gene>
<dbReference type="EMBL" id="JAMKFB020000012">
    <property type="protein sequence ID" value="KAL0179022.1"/>
    <property type="molecule type" value="Genomic_DNA"/>
</dbReference>
<evidence type="ECO:0000313" key="2">
    <source>
        <dbReference type="Proteomes" id="UP001529510"/>
    </source>
</evidence>
<dbReference type="Proteomes" id="UP001529510">
    <property type="component" value="Unassembled WGS sequence"/>
</dbReference>
<organism evidence="1 2">
    <name type="scientific">Cirrhinus mrigala</name>
    <name type="common">Mrigala</name>
    <dbReference type="NCBI Taxonomy" id="683832"/>
    <lineage>
        <taxon>Eukaryota</taxon>
        <taxon>Metazoa</taxon>
        <taxon>Chordata</taxon>
        <taxon>Craniata</taxon>
        <taxon>Vertebrata</taxon>
        <taxon>Euteleostomi</taxon>
        <taxon>Actinopterygii</taxon>
        <taxon>Neopterygii</taxon>
        <taxon>Teleostei</taxon>
        <taxon>Ostariophysi</taxon>
        <taxon>Cypriniformes</taxon>
        <taxon>Cyprinidae</taxon>
        <taxon>Labeoninae</taxon>
        <taxon>Labeonini</taxon>
        <taxon>Cirrhinus</taxon>
    </lineage>
</organism>
<evidence type="ECO:0000313" key="1">
    <source>
        <dbReference type="EMBL" id="KAL0179022.1"/>
    </source>
</evidence>
<keyword evidence="2" id="KW-1185">Reference proteome</keyword>
<comment type="caution">
    <text evidence="1">The sequence shown here is derived from an EMBL/GenBank/DDBJ whole genome shotgun (WGS) entry which is preliminary data.</text>
</comment>
<reference evidence="1 2" key="1">
    <citation type="submission" date="2024-05" db="EMBL/GenBank/DDBJ databases">
        <title>Genome sequencing and assembly of Indian major carp, Cirrhinus mrigala (Hamilton, 1822).</title>
        <authorList>
            <person name="Mohindra V."/>
            <person name="Chowdhury L.M."/>
            <person name="Lal K."/>
            <person name="Jena J.K."/>
        </authorList>
    </citation>
    <scope>NUCLEOTIDE SEQUENCE [LARGE SCALE GENOMIC DNA]</scope>
    <source>
        <strain evidence="1">CM1030</strain>
        <tissue evidence="1">Blood</tissue>
    </source>
</reference>
<dbReference type="AlphaFoldDB" id="A0ABD0PZ46"/>
<name>A0ABD0PZ46_CIRMR</name>
<sequence>MVTASVLEDWRFSIMEFGELCVTIPGILWTLQWCADSWAVGTLYRHCIITLKQVQGRYGWMMYSAAGLKLLFKTVYHSDGEYTTVCMVKMLDSSAK</sequence>
<accession>A0ABD0PZ46</accession>
<proteinExistence type="predicted"/>